<reference evidence="8" key="1">
    <citation type="submission" date="2022-10" db="EMBL/GenBank/DDBJ databases">
        <title>Comparative genomics and taxonomic characterization of three novel marine species of genus Reichenbachiella exhibiting antioxidant and polysaccharide degradation activities.</title>
        <authorList>
            <person name="Muhammad N."/>
            <person name="Lee Y.-J."/>
            <person name="Ko J."/>
            <person name="Kim S.-G."/>
        </authorList>
    </citation>
    <scope>NUCLEOTIDE SEQUENCE</scope>
    <source>
        <strain evidence="8">Wsw4-B4</strain>
    </source>
</reference>
<organism evidence="8 9">
    <name type="scientific">Reichenbachiella carrageenanivorans</name>
    <dbReference type="NCBI Taxonomy" id="2979869"/>
    <lineage>
        <taxon>Bacteria</taxon>
        <taxon>Pseudomonadati</taxon>
        <taxon>Bacteroidota</taxon>
        <taxon>Cytophagia</taxon>
        <taxon>Cytophagales</taxon>
        <taxon>Reichenbachiellaceae</taxon>
        <taxon>Reichenbachiella</taxon>
    </lineage>
</organism>
<dbReference type="Pfam" id="PF00884">
    <property type="entry name" value="Sulfatase"/>
    <property type="match status" value="1"/>
</dbReference>
<dbReference type="InterPro" id="IPR017850">
    <property type="entry name" value="Alkaline_phosphatase_core_sf"/>
</dbReference>
<dbReference type="InterPro" id="IPR026444">
    <property type="entry name" value="Secre_tail"/>
</dbReference>
<proteinExistence type="inferred from homology"/>
<feature type="domain" description="Sulfatase N-terminal" evidence="6">
    <location>
        <begin position="31"/>
        <end position="350"/>
    </location>
</feature>
<feature type="signal peptide" evidence="5">
    <location>
        <begin position="1"/>
        <end position="25"/>
    </location>
</feature>
<dbReference type="Gene3D" id="3.30.1120.10">
    <property type="match status" value="1"/>
</dbReference>
<evidence type="ECO:0000256" key="3">
    <source>
        <dbReference type="ARBA" id="ARBA00022801"/>
    </source>
</evidence>
<dbReference type="EMBL" id="CP106735">
    <property type="protein sequence ID" value="UXX79385.1"/>
    <property type="molecule type" value="Genomic_DNA"/>
</dbReference>
<dbReference type="PROSITE" id="PS00149">
    <property type="entry name" value="SULFATASE_2"/>
    <property type="match status" value="1"/>
</dbReference>
<evidence type="ECO:0000256" key="5">
    <source>
        <dbReference type="SAM" id="SignalP"/>
    </source>
</evidence>
<protein>
    <submittedName>
        <fullName evidence="8">Sulfatase-like hydrolase/transferase</fullName>
    </submittedName>
</protein>
<evidence type="ECO:0000259" key="7">
    <source>
        <dbReference type="Pfam" id="PF18962"/>
    </source>
</evidence>
<evidence type="ECO:0000313" key="9">
    <source>
        <dbReference type="Proteomes" id="UP001062165"/>
    </source>
</evidence>
<gene>
    <name evidence="8" type="ORF">N7E81_18700</name>
</gene>
<evidence type="ECO:0000256" key="1">
    <source>
        <dbReference type="ARBA" id="ARBA00008779"/>
    </source>
</evidence>
<evidence type="ECO:0000313" key="8">
    <source>
        <dbReference type="EMBL" id="UXX79385.1"/>
    </source>
</evidence>
<dbReference type="RefSeq" id="WP_263051128.1">
    <property type="nucleotide sequence ID" value="NZ_CP106735.1"/>
</dbReference>
<dbReference type="Proteomes" id="UP001062165">
    <property type="component" value="Chromosome"/>
</dbReference>
<keyword evidence="4" id="KW-0106">Calcium</keyword>
<dbReference type="PANTHER" id="PTHR42693:SF53">
    <property type="entry name" value="ENDO-4-O-SULFATASE"/>
    <property type="match status" value="1"/>
</dbReference>
<dbReference type="PANTHER" id="PTHR42693">
    <property type="entry name" value="ARYLSULFATASE FAMILY MEMBER"/>
    <property type="match status" value="1"/>
</dbReference>
<sequence>MNKYLLQYLTTVLTLVLSCQNLAFGADDTRPNIIVILLDDLGYGDVGFNGATDIPTPELDKLAEGGTIFSSAYSVHPFCGPSRMGLLTGRYAHTFGGQYNLPESGTGSELGIPVSERLLGTMLQEAGYYTGLVGKWHLGTEPQYHPNQRGFDDFYGFLGGGHEYFPDYYKAEAASSNWSYLQPLEHNGTTVVDDDEYLTDELSNHGVKFIQEAANDDKPFFLFMSYNAPHTPLRAKTEDMAVDVIADIADADRKTYAAMVYAVDRGVGEMVAALKENDQYDNTLIVFMSDNGGRVDKGATNTPLSGAKGNTLEGGFRVPMFMHWPNAISAGEKYAHPVSALDLYPTFAHLSKGCIADDQLIDGKDIWEDILADRDPRPTEPIFALRHNGSANEVGARRGPWKLHRFNTQSWKLYNIDQDISEKTDLSSQYPKLMDTLIAETKKWSDSHVEPLWFHAQAASDSWTANGMPRFDYTFGEPIALKPKETVTVDLCFGSLVVDDNDGNIEEENNGGEILGTPFQEMEDRAILYPNPTQRWLTIKVTNKSAAITVSVYDISGQMVRYQKVLPMIEGVGRLDLGADIKHGHYTVKIDQVDEVFFRKVIIAN</sequence>
<keyword evidence="3" id="KW-0378">Hydrolase</keyword>
<comment type="similarity">
    <text evidence="1">Belongs to the sulfatase family.</text>
</comment>
<feature type="domain" description="Secretion system C-terminal sorting" evidence="7">
    <location>
        <begin position="528"/>
        <end position="603"/>
    </location>
</feature>
<keyword evidence="5" id="KW-0732">Signal</keyword>
<dbReference type="InterPro" id="IPR024607">
    <property type="entry name" value="Sulfatase_CS"/>
</dbReference>
<evidence type="ECO:0000256" key="2">
    <source>
        <dbReference type="ARBA" id="ARBA00022723"/>
    </source>
</evidence>
<keyword evidence="2" id="KW-0479">Metal-binding</keyword>
<keyword evidence="9" id="KW-1185">Reference proteome</keyword>
<dbReference type="NCBIfam" id="TIGR04183">
    <property type="entry name" value="Por_Secre_tail"/>
    <property type="match status" value="1"/>
</dbReference>
<evidence type="ECO:0000259" key="6">
    <source>
        <dbReference type="Pfam" id="PF00884"/>
    </source>
</evidence>
<dbReference type="Gene3D" id="3.40.720.10">
    <property type="entry name" value="Alkaline Phosphatase, subunit A"/>
    <property type="match status" value="1"/>
</dbReference>
<dbReference type="Pfam" id="PF18962">
    <property type="entry name" value="Por_Secre_tail"/>
    <property type="match status" value="1"/>
</dbReference>
<evidence type="ECO:0000256" key="4">
    <source>
        <dbReference type="ARBA" id="ARBA00022837"/>
    </source>
</evidence>
<accession>A0ABY6D6C3</accession>
<dbReference type="InterPro" id="IPR050738">
    <property type="entry name" value="Sulfatase"/>
</dbReference>
<feature type="chain" id="PRO_5047312456" evidence="5">
    <location>
        <begin position="26"/>
        <end position="605"/>
    </location>
</feature>
<name>A0ABY6D6C3_9BACT</name>
<dbReference type="InterPro" id="IPR000917">
    <property type="entry name" value="Sulfatase_N"/>
</dbReference>
<dbReference type="SUPFAM" id="SSF53649">
    <property type="entry name" value="Alkaline phosphatase-like"/>
    <property type="match status" value="1"/>
</dbReference>
<dbReference type="PROSITE" id="PS51257">
    <property type="entry name" value="PROKAR_LIPOPROTEIN"/>
    <property type="match status" value="1"/>
</dbReference>